<keyword evidence="5" id="KW-0597">Phosphoprotein</keyword>
<dbReference type="GO" id="GO:0005634">
    <property type="term" value="C:nucleus"/>
    <property type="evidence" value="ECO:0007669"/>
    <property type="project" value="UniProtKB-SubCell"/>
</dbReference>
<evidence type="ECO:0000256" key="3">
    <source>
        <dbReference type="ARBA" id="ARBA00021568"/>
    </source>
</evidence>
<proteinExistence type="predicted"/>
<dbReference type="RefSeq" id="XP_012686699.1">
    <property type="nucleotide sequence ID" value="XM_012831245.3"/>
</dbReference>
<dbReference type="GO" id="GO:0005737">
    <property type="term" value="C:cytoplasm"/>
    <property type="evidence" value="ECO:0007669"/>
    <property type="project" value="UniProtKB-SubCell"/>
</dbReference>
<evidence type="ECO:0000256" key="12">
    <source>
        <dbReference type="SAM" id="MobiDB-lite"/>
    </source>
</evidence>
<dbReference type="GO" id="GO:0000463">
    <property type="term" value="P:maturation of LSU-rRNA from tricistronic rRNA transcript (SSU-rRNA, 5.8S rRNA, LSU-rRNA)"/>
    <property type="evidence" value="ECO:0007669"/>
    <property type="project" value="TreeGrafter"/>
</dbReference>
<dbReference type="CTD" id="9326"/>
<dbReference type="CDD" id="cd23024">
    <property type="entry name" value="zf-HIT_ZNHIT2-3"/>
    <property type="match status" value="1"/>
</dbReference>
<dbReference type="Proteomes" id="UP000515152">
    <property type="component" value="Chromosome 20"/>
</dbReference>
<dbReference type="PANTHER" id="PTHR13483">
    <property type="entry name" value="BOX C_D SNORNA PROTEIN 1-RELATED"/>
    <property type="match status" value="1"/>
</dbReference>
<dbReference type="Gene3D" id="3.30.60.190">
    <property type="match status" value="1"/>
</dbReference>
<evidence type="ECO:0000256" key="1">
    <source>
        <dbReference type="ARBA" id="ARBA00004123"/>
    </source>
</evidence>
<evidence type="ECO:0000256" key="8">
    <source>
        <dbReference type="ARBA" id="ARBA00022833"/>
    </source>
</evidence>
<feature type="region of interest" description="Disordered" evidence="12">
    <location>
        <begin position="39"/>
        <end position="71"/>
    </location>
</feature>
<reference evidence="15" key="1">
    <citation type="submission" date="2025-08" db="UniProtKB">
        <authorList>
            <consortium name="RefSeq"/>
        </authorList>
    </citation>
    <scope>IDENTIFICATION</scope>
</reference>
<feature type="domain" description="HIT-type" evidence="13">
    <location>
        <begin position="4"/>
        <end position="36"/>
    </location>
</feature>
<evidence type="ECO:0000313" key="15">
    <source>
        <dbReference type="RefSeq" id="XP_012686699.1"/>
    </source>
</evidence>
<keyword evidence="14" id="KW-1185">Reference proteome</keyword>
<keyword evidence="6" id="KW-0479">Metal-binding</keyword>
<evidence type="ECO:0000256" key="6">
    <source>
        <dbReference type="ARBA" id="ARBA00022723"/>
    </source>
</evidence>
<evidence type="ECO:0000256" key="4">
    <source>
        <dbReference type="ARBA" id="ARBA00022490"/>
    </source>
</evidence>
<comment type="subcellular location">
    <subcellularLocation>
        <location evidence="2">Cytoplasm</location>
    </subcellularLocation>
    <subcellularLocation>
        <location evidence="1">Nucleus</location>
    </subcellularLocation>
</comment>
<dbReference type="Pfam" id="PF04438">
    <property type="entry name" value="zf-HIT"/>
    <property type="match status" value="1"/>
</dbReference>
<dbReference type="KEGG" id="char:105903477"/>
<dbReference type="PANTHER" id="PTHR13483:SF11">
    <property type="entry name" value="ZINC FINGER HIT DOMAIN-CONTAINING PROTEIN 3"/>
    <property type="match status" value="1"/>
</dbReference>
<dbReference type="Pfam" id="PF21373">
    <property type="entry name" value="ZNHIT3_C"/>
    <property type="match status" value="1"/>
</dbReference>
<evidence type="ECO:0000256" key="2">
    <source>
        <dbReference type="ARBA" id="ARBA00004496"/>
    </source>
</evidence>
<evidence type="ECO:0000256" key="10">
    <source>
        <dbReference type="ARBA" id="ARBA00046946"/>
    </source>
</evidence>
<dbReference type="InterPro" id="IPR051639">
    <property type="entry name" value="BCD1"/>
</dbReference>
<dbReference type="GO" id="GO:0048254">
    <property type="term" value="P:snoRNA localization"/>
    <property type="evidence" value="ECO:0007669"/>
    <property type="project" value="TreeGrafter"/>
</dbReference>
<evidence type="ECO:0000256" key="7">
    <source>
        <dbReference type="ARBA" id="ARBA00022771"/>
    </source>
</evidence>
<dbReference type="GeneID" id="105903477"/>
<dbReference type="InterPro" id="IPR007529">
    <property type="entry name" value="Znf_HIT"/>
</dbReference>
<dbReference type="GO" id="GO:0000492">
    <property type="term" value="P:box C/D snoRNP assembly"/>
    <property type="evidence" value="ECO:0007669"/>
    <property type="project" value="TreeGrafter"/>
</dbReference>
<feature type="compositionally biased region" description="Polar residues" evidence="12">
    <location>
        <begin position="42"/>
        <end position="53"/>
    </location>
</feature>
<keyword evidence="4" id="KW-0963">Cytoplasm</keyword>
<evidence type="ECO:0000256" key="5">
    <source>
        <dbReference type="ARBA" id="ARBA00022553"/>
    </source>
</evidence>
<protein>
    <recommendedName>
        <fullName evidence="3">Zinc finger HIT domain-containing protein 3</fullName>
    </recommendedName>
</protein>
<sequence length="142" mass="15888">MQLCNVCSDQVPKYRCPTCLIRYCSMNCFKTHKDSCEPVNSKGPTSGQNQSDTAAREAWTPDDLLDGDDKSDMVPVDILKKLGESEDLKDLLRNPHLRQVLAAVDTAGNKMDIMKTAMQEPLFMEFADQCLKIVEPTDSEDV</sequence>
<dbReference type="OrthoDB" id="18412at2759"/>
<keyword evidence="8" id="KW-0862">Zinc</keyword>
<dbReference type="GO" id="GO:0008270">
    <property type="term" value="F:zinc ion binding"/>
    <property type="evidence" value="ECO:0007669"/>
    <property type="project" value="UniProtKB-UniRule"/>
</dbReference>
<dbReference type="GO" id="GO:0070761">
    <property type="term" value="C:pre-snoRNP complex"/>
    <property type="evidence" value="ECO:0007669"/>
    <property type="project" value="TreeGrafter"/>
</dbReference>
<organism evidence="14 15">
    <name type="scientific">Clupea harengus</name>
    <name type="common">Atlantic herring</name>
    <dbReference type="NCBI Taxonomy" id="7950"/>
    <lineage>
        <taxon>Eukaryota</taxon>
        <taxon>Metazoa</taxon>
        <taxon>Chordata</taxon>
        <taxon>Craniata</taxon>
        <taxon>Vertebrata</taxon>
        <taxon>Euteleostomi</taxon>
        <taxon>Actinopterygii</taxon>
        <taxon>Neopterygii</taxon>
        <taxon>Teleostei</taxon>
        <taxon>Clupei</taxon>
        <taxon>Clupeiformes</taxon>
        <taxon>Clupeoidei</taxon>
        <taxon>Clupeidae</taxon>
        <taxon>Clupea</taxon>
    </lineage>
</organism>
<evidence type="ECO:0000313" key="14">
    <source>
        <dbReference type="Proteomes" id="UP000515152"/>
    </source>
</evidence>
<evidence type="ECO:0000259" key="13">
    <source>
        <dbReference type="PROSITE" id="PS51083"/>
    </source>
</evidence>
<evidence type="ECO:0000256" key="11">
    <source>
        <dbReference type="PROSITE-ProRule" id="PRU00453"/>
    </source>
</evidence>
<evidence type="ECO:0000256" key="9">
    <source>
        <dbReference type="ARBA" id="ARBA00023242"/>
    </source>
</evidence>
<keyword evidence="7 11" id="KW-0863">Zinc-finger</keyword>
<dbReference type="AlphaFoldDB" id="A0A6P3W0X8"/>
<keyword evidence="9" id="KW-0539">Nucleus</keyword>
<dbReference type="SUPFAM" id="SSF144232">
    <property type="entry name" value="HIT/MYND zinc finger-like"/>
    <property type="match status" value="1"/>
</dbReference>
<name>A0A6P3W0X8_CLUHA</name>
<comment type="subunit">
    <text evidence="10">Thyroid receptor interacting proteins (TRIPs) specifically interact with the ligand binding domain of the thyroid receptor (TR). Requires the presence of thyroid hormone for its interaction. Interacts with NUFIP1. Interacts (via HIT-type zinc finger) with the RUVBL1/RUVBL2 complex in the presence of ADP.</text>
</comment>
<gene>
    <name evidence="15" type="primary">znhit3</name>
</gene>
<dbReference type="PROSITE" id="PS51083">
    <property type="entry name" value="ZF_HIT"/>
    <property type="match status" value="1"/>
</dbReference>
<dbReference type="InterPro" id="IPR048371">
    <property type="entry name" value="ZNHIT3_C"/>
</dbReference>
<accession>A0A6P3W0X8</accession>